<gene>
    <name evidence="2" type="ORF">KHQ06_18930</name>
</gene>
<sequence>MGNMQRAGYGVGAFGAMAAVAVLAAPSASAVINNVVVASQNPVVGCSYLVTANTSLLGSIFTVKFSDNGQEFGQSSVVLAANQATITWIPKTPGKHTITATQELISSQSVDVNVSAQSPLSALLGTGSASCTSQSSLSAGA</sequence>
<evidence type="ECO:0008006" key="4">
    <source>
        <dbReference type="Google" id="ProtNLM"/>
    </source>
</evidence>
<reference evidence="2 3" key="1">
    <citation type="submission" date="2021-04" db="EMBL/GenBank/DDBJ databases">
        <title>Nocardia tengchongensis.</title>
        <authorList>
            <person name="Zhuang k."/>
            <person name="Ran Y."/>
            <person name="Li W."/>
        </authorList>
    </citation>
    <scope>NUCLEOTIDE SEQUENCE [LARGE SCALE GENOMIC DNA]</scope>
    <source>
        <strain evidence="2 3">CFH S0057</strain>
    </source>
</reference>
<feature type="chain" id="PRO_5047310089" description="Ig-like domain-containing protein" evidence="1">
    <location>
        <begin position="25"/>
        <end position="141"/>
    </location>
</feature>
<keyword evidence="1" id="KW-0732">Signal</keyword>
<organism evidence="2 3">
    <name type="scientific">Nocardia tengchongensis</name>
    <dbReference type="NCBI Taxonomy" id="2055889"/>
    <lineage>
        <taxon>Bacteria</taxon>
        <taxon>Bacillati</taxon>
        <taxon>Actinomycetota</taxon>
        <taxon>Actinomycetes</taxon>
        <taxon>Mycobacteriales</taxon>
        <taxon>Nocardiaceae</taxon>
        <taxon>Nocardia</taxon>
    </lineage>
</organism>
<evidence type="ECO:0000256" key="1">
    <source>
        <dbReference type="SAM" id="SignalP"/>
    </source>
</evidence>
<dbReference type="Proteomes" id="UP000683310">
    <property type="component" value="Chromosome"/>
</dbReference>
<dbReference type="EMBL" id="CP074371">
    <property type="protein sequence ID" value="QVI18644.1"/>
    <property type="molecule type" value="Genomic_DNA"/>
</dbReference>
<dbReference type="InterPro" id="IPR013783">
    <property type="entry name" value="Ig-like_fold"/>
</dbReference>
<feature type="signal peptide" evidence="1">
    <location>
        <begin position="1"/>
        <end position="24"/>
    </location>
</feature>
<evidence type="ECO:0000313" key="3">
    <source>
        <dbReference type="Proteomes" id="UP000683310"/>
    </source>
</evidence>
<evidence type="ECO:0000313" key="2">
    <source>
        <dbReference type="EMBL" id="QVI18644.1"/>
    </source>
</evidence>
<dbReference type="RefSeq" id="WP_213554681.1">
    <property type="nucleotide sequence ID" value="NZ_JBHZDI010000056.1"/>
</dbReference>
<dbReference type="Gene3D" id="2.60.40.10">
    <property type="entry name" value="Immunoglobulins"/>
    <property type="match status" value="1"/>
</dbReference>
<protein>
    <recommendedName>
        <fullName evidence="4">Ig-like domain-containing protein</fullName>
    </recommendedName>
</protein>
<proteinExistence type="predicted"/>
<keyword evidence="3" id="KW-1185">Reference proteome</keyword>
<accession>A0ABX8CGE3</accession>
<name>A0ABX8CGE3_9NOCA</name>